<keyword evidence="3" id="KW-1185">Reference proteome</keyword>
<gene>
    <name evidence="2" type="ORF">Pan189_27160</name>
</gene>
<feature type="chain" id="PRO_5022155526" evidence="1">
    <location>
        <begin position="25"/>
        <end position="544"/>
    </location>
</feature>
<dbReference type="AlphaFoldDB" id="A0A517R365"/>
<name>A0A517R365_9PLAN</name>
<protein>
    <submittedName>
        <fullName evidence="2">Uncharacterized protein</fullName>
    </submittedName>
</protein>
<evidence type="ECO:0000256" key="1">
    <source>
        <dbReference type="SAM" id="SignalP"/>
    </source>
</evidence>
<dbReference type="EMBL" id="CP036268">
    <property type="protein sequence ID" value="QDT38325.1"/>
    <property type="molecule type" value="Genomic_DNA"/>
</dbReference>
<feature type="signal peptide" evidence="1">
    <location>
        <begin position="1"/>
        <end position="24"/>
    </location>
</feature>
<accession>A0A517R365</accession>
<reference evidence="2 3" key="1">
    <citation type="submission" date="2019-02" db="EMBL/GenBank/DDBJ databases">
        <title>Deep-cultivation of Planctomycetes and their phenomic and genomic characterization uncovers novel biology.</title>
        <authorList>
            <person name="Wiegand S."/>
            <person name="Jogler M."/>
            <person name="Boedeker C."/>
            <person name="Pinto D."/>
            <person name="Vollmers J."/>
            <person name="Rivas-Marin E."/>
            <person name="Kohn T."/>
            <person name="Peeters S.H."/>
            <person name="Heuer A."/>
            <person name="Rast P."/>
            <person name="Oberbeckmann S."/>
            <person name="Bunk B."/>
            <person name="Jeske O."/>
            <person name="Meyerdierks A."/>
            <person name="Storesund J.E."/>
            <person name="Kallscheuer N."/>
            <person name="Luecker S."/>
            <person name="Lage O.M."/>
            <person name="Pohl T."/>
            <person name="Merkel B.J."/>
            <person name="Hornburger P."/>
            <person name="Mueller R.-W."/>
            <person name="Bruemmer F."/>
            <person name="Labrenz M."/>
            <person name="Spormann A.M."/>
            <person name="Op den Camp H."/>
            <person name="Overmann J."/>
            <person name="Amann R."/>
            <person name="Jetten M.S.M."/>
            <person name="Mascher T."/>
            <person name="Medema M.H."/>
            <person name="Devos D.P."/>
            <person name="Kaster A.-K."/>
            <person name="Ovreas L."/>
            <person name="Rohde M."/>
            <person name="Galperin M.Y."/>
            <person name="Jogler C."/>
        </authorList>
    </citation>
    <scope>NUCLEOTIDE SEQUENCE [LARGE SCALE GENOMIC DNA]</scope>
    <source>
        <strain evidence="2 3">Pan189</strain>
    </source>
</reference>
<evidence type="ECO:0000313" key="3">
    <source>
        <dbReference type="Proteomes" id="UP000317318"/>
    </source>
</evidence>
<evidence type="ECO:0000313" key="2">
    <source>
        <dbReference type="EMBL" id="QDT38325.1"/>
    </source>
</evidence>
<proteinExistence type="predicted"/>
<sequence length="544" mass="60013" precursor="true">MRTHCLILIPVIALLLSSPVFSRADDSLASYVPSEATCVIGWLEPGESAQKFRATIWPRLRNSPALRDWWTSDRSSDLREAIQSIRSLKSSIRGPAWNAISRSEGIVAVDPQVPSDFLVIVRFPDEQLCRNAMLALAALDPRPVVDSSIASVSARQKGSAEDDDHYFFATRGPLFVAARRSETIAKCLELVSQSPTEPDPAINSLEANHSFRRSRMEHSEADLWVWFDTTRDASSNDRSDRLFSSVNASMSVTNNGLSISATAFPSNDRGRRLMRVFESGEMTRSSVDTVERVTAHLQIYWNPEEAARFIIAGDSTERRTDVELAVRLMQGAVGPSAELFDLLRRFTSKWDLYVVQSERDESHSTEVAVLTSTIRCNEEHLAAAADSLYLTTCVLLSEWNKTRQSNLKFTSIVTENAGAAGVLHNGDGRRPAYLLNSRHLVLVSNFTLLRDFVETIPAVSASAASQAESGSLRLDVDISAMRAAFGVADLKNGPTSPPLTSSAPRVILENLTWIDRIRCAAHVTDDSVQLKLDLLVADPRANPK</sequence>
<keyword evidence="1" id="KW-0732">Signal</keyword>
<dbReference type="KEGG" id="svp:Pan189_27160"/>
<organism evidence="2 3">
    <name type="scientific">Stratiformator vulcanicus</name>
    <dbReference type="NCBI Taxonomy" id="2527980"/>
    <lineage>
        <taxon>Bacteria</taxon>
        <taxon>Pseudomonadati</taxon>
        <taxon>Planctomycetota</taxon>
        <taxon>Planctomycetia</taxon>
        <taxon>Planctomycetales</taxon>
        <taxon>Planctomycetaceae</taxon>
        <taxon>Stratiformator</taxon>
    </lineage>
</organism>
<dbReference type="Proteomes" id="UP000317318">
    <property type="component" value="Chromosome"/>
</dbReference>